<dbReference type="AlphaFoldDB" id="E4L9A3"/>
<proteinExistence type="predicted"/>
<dbReference type="OrthoDB" id="3194761at2"/>
<accession>E4L9A3</accession>
<gene>
    <name evidence="1" type="ORF">HMPREF9220_0326</name>
</gene>
<organism evidence="1 2">
    <name type="scientific">Dialister micraerophilus UPII 345-E</name>
    <dbReference type="NCBI Taxonomy" id="910314"/>
    <lineage>
        <taxon>Bacteria</taxon>
        <taxon>Bacillati</taxon>
        <taxon>Bacillota</taxon>
        <taxon>Negativicutes</taxon>
        <taxon>Veillonellales</taxon>
        <taxon>Veillonellaceae</taxon>
        <taxon>Dialister</taxon>
    </lineage>
</organism>
<sequence length="188" mass="21524">MIFDLQELMSIENSLKEIFQNNLMEILTELNRFGKMEDFLNLIGKSELLGEKEETYKPGKNGLIIVLGETQIKENVMKGILNNFGICKDRLRCYLGYNEAKTFEYKKIKYQPKYSMVIVGAMGHKAKSIGNYSSAISMMEQEEGYPKIYRLCDKNGLKITKTKFKKAIMSALKEGIINKDFIEEGGCL</sequence>
<dbReference type="Proteomes" id="UP000004594">
    <property type="component" value="Unassembled WGS sequence"/>
</dbReference>
<dbReference type="RefSeq" id="WP_007554741.1">
    <property type="nucleotide sequence ID" value="NZ_AENT01000024.1"/>
</dbReference>
<evidence type="ECO:0000313" key="1">
    <source>
        <dbReference type="EMBL" id="EFR42470.1"/>
    </source>
</evidence>
<comment type="caution">
    <text evidence="1">The sequence shown here is derived from an EMBL/GenBank/DDBJ whole genome shotgun (WGS) entry which is preliminary data.</text>
</comment>
<evidence type="ECO:0000313" key="2">
    <source>
        <dbReference type="Proteomes" id="UP000004594"/>
    </source>
</evidence>
<dbReference type="EMBL" id="AENT01000024">
    <property type="protein sequence ID" value="EFR42470.1"/>
    <property type="molecule type" value="Genomic_DNA"/>
</dbReference>
<dbReference type="eggNOG" id="ENOG5033205">
    <property type="taxonomic scope" value="Bacteria"/>
</dbReference>
<protein>
    <submittedName>
        <fullName evidence="1">Uncharacterized protein</fullName>
    </submittedName>
</protein>
<reference evidence="1 2" key="1">
    <citation type="submission" date="2010-11" db="EMBL/GenBank/DDBJ databases">
        <authorList>
            <person name="Durkin A.S."/>
            <person name="Madupu R."/>
            <person name="Torralba M."/>
            <person name="Gillis M."/>
            <person name="Methe B."/>
            <person name="Sutton G."/>
            <person name="Nelson K.E."/>
        </authorList>
    </citation>
    <scope>NUCLEOTIDE SEQUENCE [LARGE SCALE GENOMIC DNA]</scope>
    <source>
        <strain evidence="1 2">UPII 345-E</strain>
    </source>
</reference>
<name>E4L9A3_9FIRM</name>